<dbReference type="Pfam" id="PF05977">
    <property type="entry name" value="MFS_3"/>
    <property type="match status" value="1"/>
</dbReference>
<evidence type="ECO:0000313" key="12">
    <source>
        <dbReference type="Proteomes" id="UP000001918"/>
    </source>
</evidence>
<evidence type="ECO:0000256" key="4">
    <source>
        <dbReference type="ARBA" id="ARBA00022692"/>
    </source>
</evidence>
<keyword evidence="5 9" id="KW-1133">Transmembrane helix</keyword>
<dbReference type="PROSITE" id="PS50850">
    <property type="entry name" value="MFS"/>
    <property type="match status" value="1"/>
</dbReference>
<dbReference type="SUPFAM" id="SSF103473">
    <property type="entry name" value="MFS general substrate transporter"/>
    <property type="match status" value="1"/>
</dbReference>
<keyword evidence="6 9" id="KW-0472">Membrane</keyword>
<evidence type="ECO:0000256" key="8">
    <source>
        <dbReference type="ARBA" id="ARBA00040914"/>
    </source>
</evidence>
<dbReference type="InterPro" id="IPR020846">
    <property type="entry name" value="MFS_dom"/>
</dbReference>
<dbReference type="PANTHER" id="PTHR23513:SF9">
    <property type="entry name" value="ENTEROBACTIN EXPORTER ENTS"/>
    <property type="match status" value="1"/>
</dbReference>
<feature type="transmembrane region" description="Helical" evidence="9">
    <location>
        <begin position="305"/>
        <end position="327"/>
    </location>
</feature>
<keyword evidence="4 9" id="KW-0812">Transmembrane</keyword>
<dbReference type="Gene3D" id="1.20.1250.20">
    <property type="entry name" value="MFS general substrate transporter like domains"/>
    <property type="match status" value="1"/>
</dbReference>
<evidence type="ECO:0000256" key="9">
    <source>
        <dbReference type="SAM" id="Phobius"/>
    </source>
</evidence>
<dbReference type="RefSeq" id="WP_012850749.1">
    <property type="nucleotide sequence ID" value="NC_013510.1"/>
</dbReference>
<dbReference type="STRING" id="471852.Tcur_0363"/>
<dbReference type="InterPro" id="IPR011701">
    <property type="entry name" value="MFS"/>
</dbReference>
<evidence type="ECO:0000256" key="5">
    <source>
        <dbReference type="ARBA" id="ARBA00022989"/>
    </source>
</evidence>
<dbReference type="Proteomes" id="UP000001918">
    <property type="component" value="Chromosome"/>
</dbReference>
<feature type="transmembrane region" description="Helical" evidence="9">
    <location>
        <begin position="51"/>
        <end position="73"/>
    </location>
</feature>
<dbReference type="KEGG" id="tcu:Tcur_0363"/>
<organism evidence="11 12">
    <name type="scientific">Thermomonospora curvata (strain ATCC 19995 / DSM 43183 / JCM 3096 / KCTC 9072 / NBRC 15933 / NCIMB 10081 / Henssen B9)</name>
    <dbReference type="NCBI Taxonomy" id="471852"/>
    <lineage>
        <taxon>Bacteria</taxon>
        <taxon>Bacillati</taxon>
        <taxon>Actinomycetota</taxon>
        <taxon>Actinomycetes</taxon>
        <taxon>Streptosporangiales</taxon>
        <taxon>Thermomonosporaceae</taxon>
        <taxon>Thermomonospora</taxon>
    </lineage>
</organism>
<evidence type="ECO:0000256" key="3">
    <source>
        <dbReference type="ARBA" id="ARBA00022475"/>
    </source>
</evidence>
<dbReference type="Pfam" id="PF07690">
    <property type="entry name" value="MFS_1"/>
    <property type="match status" value="1"/>
</dbReference>
<proteinExistence type="inferred from homology"/>
<feature type="transmembrane region" description="Helical" evidence="9">
    <location>
        <begin position="268"/>
        <end position="293"/>
    </location>
</feature>
<dbReference type="InterPro" id="IPR010290">
    <property type="entry name" value="TM_effector"/>
</dbReference>
<evidence type="ECO:0000256" key="6">
    <source>
        <dbReference type="ARBA" id="ARBA00023136"/>
    </source>
</evidence>
<accession>D1A2E5</accession>
<dbReference type="InterPro" id="IPR036259">
    <property type="entry name" value="MFS_trans_sf"/>
</dbReference>
<dbReference type="PANTHER" id="PTHR23513">
    <property type="entry name" value="INTEGRAL MEMBRANE EFFLUX PROTEIN-RELATED"/>
    <property type="match status" value="1"/>
</dbReference>
<dbReference type="OrthoDB" id="5494559at2"/>
<comment type="subcellular location">
    <subcellularLocation>
        <location evidence="1">Cell inner membrane</location>
        <topology evidence="1">Multi-pass membrane protein</topology>
    </subcellularLocation>
</comment>
<dbReference type="EMBL" id="CP001738">
    <property type="protein sequence ID" value="ACY95965.1"/>
    <property type="molecule type" value="Genomic_DNA"/>
</dbReference>
<dbReference type="HOGENOM" id="CLU_034180_11_0_11"/>
<evidence type="ECO:0000259" key="10">
    <source>
        <dbReference type="PROSITE" id="PS50850"/>
    </source>
</evidence>
<reference evidence="11 12" key="1">
    <citation type="journal article" date="2011" name="Stand. Genomic Sci.">
        <title>Complete genome sequence of Thermomonospora curvata type strain (B9).</title>
        <authorList>
            <person name="Chertkov O."/>
            <person name="Sikorski J."/>
            <person name="Nolan M."/>
            <person name="Lapidus A."/>
            <person name="Lucas S."/>
            <person name="Del Rio T.G."/>
            <person name="Tice H."/>
            <person name="Cheng J.F."/>
            <person name="Goodwin L."/>
            <person name="Pitluck S."/>
            <person name="Liolios K."/>
            <person name="Ivanova N."/>
            <person name="Mavromatis K."/>
            <person name="Mikhailova N."/>
            <person name="Ovchinnikova G."/>
            <person name="Pati A."/>
            <person name="Chen A."/>
            <person name="Palaniappan K."/>
            <person name="Djao O.D."/>
            <person name="Land M."/>
            <person name="Hauser L."/>
            <person name="Chang Y.J."/>
            <person name="Jeffries C.D."/>
            <person name="Brettin T."/>
            <person name="Han C."/>
            <person name="Detter J.C."/>
            <person name="Rohde M."/>
            <person name="Goker M."/>
            <person name="Woyke T."/>
            <person name="Bristow J."/>
            <person name="Eisen J.A."/>
            <person name="Markowitz V."/>
            <person name="Hugenholtz P."/>
            <person name="Klenk H.P."/>
            <person name="Kyrpides N.C."/>
        </authorList>
    </citation>
    <scope>NUCLEOTIDE SEQUENCE [LARGE SCALE GENOMIC DNA]</scope>
    <source>
        <strain evidence="12">ATCC 19995 / DSM 43183 / JCM 3096 / KCTC 9072 / NBRC 15933 / NCIMB 10081 / Henssen B9</strain>
    </source>
</reference>
<gene>
    <name evidence="11" type="ordered locus">Tcur_0363</name>
</gene>
<dbReference type="AlphaFoldDB" id="D1A2E5"/>
<keyword evidence="3" id="KW-1003">Cell membrane</keyword>
<evidence type="ECO:0000313" key="11">
    <source>
        <dbReference type="EMBL" id="ACY95965.1"/>
    </source>
</evidence>
<feature type="transmembrane region" description="Helical" evidence="9">
    <location>
        <begin position="334"/>
        <end position="352"/>
    </location>
</feature>
<sequence length="455" mass="45400">MLRRLALDVSPLRTSRPFRNVFIARTVSVFGIGMLMVALPVQVHQMTGSTLHVGAVSGTGGLALLAGLLWGGVMADRNDRRTLMLRGRIAAGIGFALLALNAFLPSPSLAALYVLAAWDGVTTGISLTALLAATPALVGPDKLVAAGALNALTVRLGSMLSPALGGVVISAFGVGWNYTAAAAGTFGTLGLLTALPPLKPGGPPVVAGAGESGALGKTAETAEAAAGSGGAVPAAQNTEADEETGGAEAAHPLRAIGAGLRFVAGHRVVGGLMLLGLLFMVAGGIPVLMPAFATEQLGGGPTTVGLLYAAPACGAVLASVTSGWTSALRAPGRVLLIASVAGFVILACLGLARHPALAVAVLFGYGFVASIEEILRYGLIQTHTPDGYLGRVNALWSAQDTAGEAVGSVSAGALGRYLAPGDAIVVYGAVSAVLALILAVFLTGLRTATLRPETA</sequence>
<keyword evidence="2" id="KW-0813">Transport</keyword>
<evidence type="ECO:0000256" key="2">
    <source>
        <dbReference type="ARBA" id="ARBA00022448"/>
    </source>
</evidence>
<name>D1A2E5_THECD</name>
<dbReference type="CDD" id="cd06173">
    <property type="entry name" value="MFS_MefA_like"/>
    <property type="match status" value="1"/>
</dbReference>
<feature type="transmembrane region" description="Helical" evidence="9">
    <location>
        <begin position="143"/>
        <end position="169"/>
    </location>
</feature>
<dbReference type="GO" id="GO:0005886">
    <property type="term" value="C:plasma membrane"/>
    <property type="evidence" value="ECO:0007669"/>
    <property type="project" value="UniProtKB-SubCell"/>
</dbReference>
<protein>
    <recommendedName>
        <fullName evidence="8">Multidrug efflux pump Tap</fullName>
    </recommendedName>
</protein>
<evidence type="ECO:0000256" key="1">
    <source>
        <dbReference type="ARBA" id="ARBA00004429"/>
    </source>
</evidence>
<keyword evidence="12" id="KW-1185">Reference proteome</keyword>
<feature type="domain" description="Major facilitator superfamily (MFS) profile" evidence="10">
    <location>
        <begin position="17"/>
        <end position="446"/>
    </location>
</feature>
<comment type="similarity">
    <text evidence="7">Belongs to the major facilitator superfamily. Drug:H(+) antiporter-3 (DHA3) (TC 2.A.1.21) family.</text>
</comment>
<feature type="transmembrane region" description="Helical" evidence="9">
    <location>
        <begin position="424"/>
        <end position="445"/>
    </location>
</feature>
<dbReference type="eggNOG" id="COG0477">
    <property type="taxonomic scope" value="Bacteria"/>
</dbReference>
<evidence type="ECO:0000256" key="7">
    <source>
        <dbReference type="ARBA" id="ARBA00038075"/>
    </source>
</evidence>
<dbReference type="GO" id="GO:0022857">
    <property type="term" value="F:transmembrane transporter activity"/>
    <property type="evidence" value="ECO:0007669"/>
    <property type="project" value="InterPro"/>
</dbReference>
<feature type="transmembrane region" description="Helical" evidence="9">
    <location>
        <begin position="21"/>
        <end position="39"/>
    </location>
</feature>